<name>A0A0R1KP72_9LACO</name>
<dbReference type="PIRSF" id="PIRSF001092">
    <property type="entry name" value="Alpha-L-fucosidase"/>
    <property type="match status" value="1"/>
</dbReference>
<comment type="function">
    <text evidence="1">Alpha-L-fucosidase is responsible for hydrolyzing the alpha-1,6-linked fucose joined to the reducing-end N-acetylglucosamine of the carbohydrate moieties of glycoproteins.</text>
</comment>
<organism evidence="8 9">
    <name type="scientific">Companilactobacillus bobalius DSM 19674</name>
    <dbReference type="NCBI Taxonomy" id="1423788"/>
    <lineage>
        <taxon>Bacteria</taxon>
        <taxon>Bacillati</taxon>
        <taxon>Bacillota</taxon>
        <taxon>Bacilli</taxon>
        <taxon>Lactobacillales</taxon>
        <taxon>Lactobacillaceae</taxon>
        <taxon>Companilactobacillus</taxon>
        <taxon>Companilactobacillus bobalius</taxon>
    </lineage>
</organism>
<dbReference type="PRINTS" id="PR00741">
    <property type="entry name" value="GLHYDRLASE29"/>
</dbReference>
<dbReference type="InterPro" id="IPR057739">
    <property type="entry name" value="Glyco_hydro_29_N"/>
</dbReference>
<evidence type="ECO:0000256" key="6">
    <source>
        <dbReference type="ARBA" id="ARBA00023295"/>
    </source>
</evidence>
<dbReference type="STRING" id="1423788.FC78_GL002142"/>
<evidence type="ECO:0000256" key="2">
    <source>
        <dbReference type="ARBA" id="ARBA00007951"/>
    </source>
</evidence>
<dbReference type="PANTHER" id="PTHR10030:SF37">
    <property type="entry name" value="ALPHA-L-FUCOSIDASE-RELATED"/>
    <property type="match status" value="1"/>
</dbReference>
<dbReference type="Gene3D" id="3.20.20.80">
    <property type="entry name" value="Glycosidases"/>
    <property type="match status" value="1"/>
</dbReference>
<dbReference type="PANTHER" id="PTHR10030">
    <property type="entry name" value="ALPHA-L-FUCOSIDASE"/>
    <property type="match status" value="1"/>
</dbReference>
<dbReference type="Pfam" id="PF01120">
    <property type="entry name" value="Alpha_L_fucos"/>
    <property type="match status" value="1"/>
</dbReference>
<dbReference type="Proteomes" id="UP000051515">
    <property type="component" value="Unassembled WGS sequence"/>
</dbReference>
<comment type="caution">
    <text evidence="8">The sequence shown here is derived from an EMBL/GenBank/DDBJ whole genome shotgun (WGS) entry which is preliminary data.</text>
</comment>
<protein>
    <recommendedName>
        <fullName evidence="3">alpha-L-fucosidase</fullName>
        <ecNumber evidence="3">3.2.1.51</ecNumber>
    </recommendedName>
</protein>
<evidence type="ECO:0000259" key="7">
    <source>
        <dbReference type="Pfam" id="PF01120"/>
    </source>
</evidence>
<dbReference type="SUPFAM" id="SSF51445">
    <property type="entry name" value="(Trans)glycosidases"/>
    <property type="match status" value="1"/>
</dbReference>
<evidence type="ECO:0000256" key="1">
    <source>
        <dbReference type="ARBA" id="ARBA00004071"/>
    </source>
</evidence>
<reference evidence="8 9" key="1">
    <citation type="journal article" date="2015" name="Genome Announc.">
        <title>Expanding the biotechnology potential of lactobacilli through comparative genomics of 213 strains and associated genera.</title>
        <authorList>
            <person name="Sun Z."/>
            <person name="Harris H.M."/>
            <person name="McCann A."/>
            <person name="Guo C."/>
            <person name="Argimon S."/>
            <person name="Zhang W."/>
            <person name="Yang X."/>
            <person name="Jeffery I.B."/>
            <person name="Cooney J.C."/>
            <person name="Kagawa T.F."/>
            <person name="Liu W."/>
            <person name="Song Y."/>
            <person name="Salvetti E."/>
            <person name="Wrobel A."/>
            <person name="Rasinkangas P."/>
            <person name="Parkhill J."/>
            <person name="Rea M.C."/>
            <person name="O'Sullivan O."/>
            <person name="Ritari J."/>
            <person name="Douillard F.P."/>
            <person name="Paul Ross R."/>
            <person name="Yang R."/>
            <person name="Briner A.E."/>
            <person name="Felis G.E."/>
            <person name="de Vos W.M."/>
            <person name="Barrangou R."/>
            <person name="Klaenhammer T.R."/>
            <person name="Caufield P.W."/>
            <person name="Cui Y."/>
            <person name="Zhang H."/>
            <person name="O'Toole P.W."/>
        </authorList>
    </citation>
    <scope>NUCLEOTIDE SEQUENCE [LARGE SCALE GENOMIC DNA]</scope>
    <source>
        <strain evidence="8 9">DSM 19674</strain>
    </source>
</reference>
<feature type="domain" description="Glycoside hydrolase family 29 N-terminal" evidence="7">
    <location>
        <begin position="11"/>
        <end position="308"/>
    </location>
</feature>
<dbReference type="AlphaFoldDB" id="A0A0R1KP72"/>
<evidence type="ECO:0000256" key="4">
    <source>
        <dbReference type="ARBA" id="ARBA00022729"/>
    </source>
</evidence>
<proteinExistence type="inferred from homology"/>
<evidence type="ECO:0000313" key="8">
    <source>
        <dbReference type="EMBL" id="KRK83331.1"/>
    </source>
</evidence>
<dbReference type="InterPro" id="IPR000933">
    <property type="entry name" value="Glyco_hydro_29"/>
</dbReference>
<dbReference type="InterPro" id="IPR017853">
    <property type="entry name" value="GH"/>
</dbReference>
<keyword evidence="4" id="KW-0732">Signal</keyword>
<comment type="similarity">
    <text evidence="2">Belongs to the glycosyl hydrolase 29 family.</text>
</comment>
<dbReference type="SMART" id="SM00812">
    <property type="entry name" value="Alpha_L_fucos"/>
    <property type="match status" value="1"/>
</dbReference>
<gene>
    <name evidence="8" type="ORF">FC78_GL002142</name>
</gene>
<dbReference type="InterPro" id="IPR016286">
    <property type="entry name" value="FUC_metazoa-typ"/>
</dbReference>
<keyword evidence="5" id="KW-0378">Hydrolase</keyword>
<dbReference type="EC" id="3.2.1.51" evidence="3"/>
<sequence length="414" mass="47491">MMSMPVERIKNYEHMGLGLFIHWGLYSQMEQGEWTEFIHDIDQRKYEELINTFTAKDFNAESIVKKAKNMGAKYIVLTTKHHEGFFLYDTKGLSDFDVMHSPAKRDLIKEYVDACHKYDISPFFYMASYDWHNPLYKDDFNKYLKYLQRSVELLCKNYGKIGGLWFDGNWNKKDADWHLDELYGTIRKYQPEAIIINNTGLKNMGKVINPEIDAVTYERGIPDTINHGEKGQKYVAGEMSITLNKHWGIAANDIDYKSPGEVIETICHGKKVGANVLVNIGLTGTGEIPIISQEYMKMIGLWMKFYGQAIYSAKPTQIKAAEGLRDFVLSDGKSDYLFIYDIKVTGNSNVVLGGEGTNPRSFVGIDKKVKKITWLDNNEQLKFLQNNDMLTVNATGFRYGTDLIVRVAKVDFEN</sequence>
<dbReference type="PATRIC" id="fig|1423788.3.peg.2210"/>
<dbReference type="EMBL" id="AZDY01000037">
    <property type="protein sequence ID" value="KRK83331.1"/>
    <property type="molecule type" value="Genomic_DNA"/>
</dbReference>
<keyword evidence="6" id="KW-0326">Glycosidase</keyword>
<keyword evidence="9" id="KW-1185">Reference proteome</keyword>
<dbReference type="GO" id="GO:0005764">
    <property type="term" value="C:lysosome"/>
    <property type="evidence" value="ECO:0007669"/>
    <property type="project" value="TreeGrafter"/>
</dbReference>
<dbReference type="GO" id="GO:0004560">
    <property type="term" value="F:alpha-L-fucosidase activity"/>
    <property type="evidence" value="ECO:0007669"/>
    <property type="project" value="InterPro"/>
</dbReference>
<dbReference type="GO" id="GO:0016139">
    <property type="term" value="P:glycoside catabolic process"/>
    <property type="evidence" value="ECO:0007669"/>
    <property type="project" value="TreeGrafter"/>
</dbReference>
<evidence type="ECO:0000313" key="9">
    <source>
        <dbReference type="Proteomes" id="UP000051515"/>
    </source>
</evidence>
<evidence type="ECO:0000256" key="3">
    <source>
        <dbReference type="ARBA" id="ARBA00012662"/>
    </source>
</evidence>
<evidence type="ECO:0000256" key="5">
    <source>
        <dbReference type="ARBA" id="ARBA00022801"/>
    </source>
</evidence>
<accession>A0A0R1KP72</accession>
<dbReference type="GO" id="GO:0006004">
    <property type="term" value="P:fucose metabolic process"/>
    <property type="evidence" value="ECO:0007669"/>
    <property type="project" value="InterPro"/>
</dbReference>